<dbReference type="HOGENOM" id="CLU_737481_0_0_11"/>
<dbReference type="eggNOG" id="COG0438">
    <property type="taxonomic scope" value="Bacteria"/>
</dbReference>
<keyword evidence="2 5" id="KW-0808">Transferase</keyword>
<protein>
    <submittedName>
        <fullName evidence="5">Glycosyl transferase 4-like domain</fullName>
    </submittedName>
    <submittedName>
        <fullName evidence="6">Glycosyltransferase family 4 protein</fullName>
        <ecNumber evidence="6">2.4.-.-</ecNumber>
    </submittedName>
</protein>
<dbReference type="InterPro" id="IPR028098">
    <property type="entry name" value="Glyco_trans_4-like_N"/>
</dbReference>
<dbReference type="KEGG" id="rrd:RradSPS_1726"/>
<evidence type="ECO:0000259" key="3">
    <source>
        <dbReference type="Pfam" id="PF00534"/>
    </source>
</evidence>
<evidence type="ECO:0000313" key="5">
    <source>
        <dbReference type="EMBL" id="AHY47009.1"/>
    </source>
</evidence>
<dbReference type="Pfam" id="PF13439">
    <property type="entry name" value="Glyco_transf_4"/>
    <property type="match status" value="1"/>
</dbReference>
<feature type="domain" description="Glycosyl transferase family 1" evidence="3">
    <location>
        <begin position="194"/>
        <end position="347"/>
    </location>
</feature>
<dbReference type="PANTHER" id="PTHR45947">
    <property type="entry name" value="SULFOQUINOVOSYL TRANSFERASE SQD2"/>
    <property type="match status" value="1"/>
</dbReference>
<evidence type="ECO:0000259" key="4">
    <source>
        <dbReference type="Pfam" id="PF13439"/>
    </source>
</evidence>
<dbReference type="Proteomes" id="UP000025229">
    <property type="component" value="Chromosome"/>
</dbReference>
<evidence type="ECO:0000256" key="2">
    <source>
        <dbReference type="ARBA" id="ARBA00022679"/>
    </source>
</evidence>
<evidence type="ECO:0000313" key="6">
    <source>
        <dbReference type="EMBL" id="MDX5894415.1"/>
    </source>
</evidence>
<dbReference type="Proteomes" id="UP001281130">
    <property type="component" value="Unassembled WGS sequence"/>
</dbReference>
<feature type="domain" description="Glycosyltransferase subfamily 4-like N-terminal" evidence="4">
    <location>
        <begin position="15"/>
        <end position="177"/>
    </location>
</feature>
<keyword evidence="7" id="KW-1185">Reference proteome</keyword>
<reference evidence="6" key="2">
    <citation type="submission" date="2023-11" db="EMBL/GenBank/DDBJ databases">
        <title>MicrobeMod: A computational toolkit for identifying prokaryotic methylation and restriction-modification with nanopore sequencing.</title>
        <authorList>
            <person name="Crits-Christoph A."/>
            <person name="Kang S.C."/>
            <person name="Lee H."/>
            <person name="Ostrov N."/>
        </authorList>
    </citation>
    <scope>NUCLEOTIDE SEQUENCE</scope>
    <source>
        <strain evidence="6">ATCC 51242</strain>
    </source>
</reference>
<dbReference type="CDD" id="cd03801">
    <property type="entry name" value="GT4_PimA-like"/>
    <property type="match status" value="1"/>
</dbReference>
<dbReference type="Gene3D" id="3.40.50.2000">
    <property type="entry name" value="Glycogen Phosphorylase B"/>
    <property type="match status" value="2"/>
</dbReference>
<dbReference type="EC" id="2.4.-.-" evidence="6"/>
<dbReference type="EMBL" id="JAWXXX010000001">
    <property type="protein sequence ID" value="MDX5894415.1"/>
    <property type="molecule type" value="Genomic_DNA"/>
</dbReference>
<dbReference type="Pfam" id="PF00534">
    <property type="entry name" value="Glycos_transf_1"/>
    <property type="match status" value="1"/>
</dbReference>
<gene>
    <name evidence="5" type="ORF">RradSPS_1726</name>
    <name evidence="6" type="ORF">SIL72_10295</name>
</gene>
<dbReference type="InterPro" id="IPR050194">
    <property type="entry name" value="Glycosyltransferase_grp1"/>
</dbReference>
<dbReference type="PANTHER" id="PTHR45947:SF3">
    <property type="entry name" value="SULFOQUINOVOSYL TRANSFERASE SQD2"/>
    <property type="match status" value="1"/>
</dbReference>
<dbReference type="InterPro" id="IPR001296">
    <property type="entry name" value="Glyco_trans_1"/>
</dbReference>
<dbReference type="RefSeq" id="WP_038682013.1">
    <property type="nucleotide sequence ID" value="NZ_CP007514.1"/>
</dbReference>
<name>A0A023X4N3_RUBRA</name>
<dbReference type="EMBL" id="CP007514">
    <property type="protein sequence ID" value="AHY47009.1"/>
    <property type="molecule type" value="Genomic_DNA"/>
</dbReference>
<sequence>MRIWHVGARPSPNAVDGVGMVVWQTAREQAKLGHDVALVLDDAPDAAAREVADGSGIELAHLPSRLLRYRSAAVRALLKARRPDVVHMHKTFVPQQLALTRSLVGLDIPYVITPHGGVNHRRTNVKKSAYTWLVERGRLQRAAAITTVAPLEERSVRKVVPTYKRPIRWVPNPVDTNLLEGYEWCGDLAGRRATFLGRFHVVNKGIDTLVEISRRLPDLSVNLYGSPHPQTERLLASIAADLPPNVRLNETVSGEQKARLLANSSLYIQTSRWEGFSISISEAMYLGVPCVVCESPHPPVQMVHHAEVMQERGFGLVLPQDPEKAARKLAEALESPEDLLASAARAKKFARENFSPKSAALAYLDVYREVLTSSR</sequence>
<evidence type="ECO:0000313" key="7">
    <source>
        <dbReference type="Proteomes" id="UP000025229"/>
    </source>
</evidence>
<dbReference type="AlphaFoldDB" id="A0A023X4N3"/>
<keyword evidence="1 6" id="KW-0328">Glycosyltransferase</keyword>
<evidence type="ECO:0000256" key="1">
    <source>
        <dbReference type="ARBA" id="ARBA00022676"/>
    </source>
</evidence>
<reference evidence="5 7" key="1">
    <citation type="submission" date="2014-03" db="EMBL/GenBank/DDBJ databases">
        <title>Complete genome sequence of the Radio-Resistant Rubrobacter radiotolerans RSPS-4.</title>
        <authorList>
            <person name="Egas C.C."/>
            <person name="Barroso C.C."/>
            <person name="Froufe H.J.C."/>
            <person name="Pacheco J.J."/>
            <person name="Albuquerque L.L."/>
            <person name="da Costa M.M.S."/>
        </authorList>
    </citation>
    <scope>NUCLEOTIDE SEQUENCE [LARGE SCALE GENOMIC DNA]</scope>
    <source>
        <strain evidence="5 7">RSPS-4</strain>
    </source>
</reference>
<dbReference type="GO" id="GO:1901137">
    <property type="term" value="P:carbohydrate derivative biosynthetic process"/>
    <property type="evidence" value="ECO:0007669"/>
    <property type="project" value="UniProtKB-ARBA"/>
</dbReference>
<proteinExistence type="predicted"/>
<dbReference type="SUPFAM" id="SSF53756">
    <property type="entry name" value="UDP-Glycosyltransferase/glycogen phosphorylase"/>
    <property type="match status" value="1"/>
</dbReference>
<dbReference type="GO" id="GO:0016757">
    <property type="term" value="F:glycosyltransferase activity"/>
    <property type="evidence" value="ECO:0007669"/>
    <property type="project" value="UniProtKB-KW"/>
</dbReference>
<dbReference type="STRING" id="42256.RradSPS_1726"/>
<dbReference type="OrthoDB" id="477186at2"/>
<organism evidence="5 7">
    <name type="scientific">Rubrobacter radiotolerans</name>
    <name type="common">Arthrobacter radiotolerans</name>
    <dbReference type="NCBI Taxonomy" id="42256"/>
    <lineage>
        <taxon>Bacteria</taxon>
        <taxon>Bacillati</taxon>
        <taxon>Actinomycetota</taxon>
        <taxon>Rubrobacteria</taxon>
        <taxon>Rubrobacterales</taxon>
        <taxon>Rubrobacteraceae</taxon>
        <taxon>Rubrobacter</taxon>
    </lineage>
</organism>
<accession>A0A023X4N3</accession>